<dbReference type="InterPro" id="IPR014710">
    <property type="entry name" value="RmlC-like_jellyroll"/>
</dbReference>
<comment type="similarity">
    <text evidence="2 12">Belongs to the NTE family.</text>
</comment>
<keyword evidence="5 12" id="KW-0812">Transmembrane</keyword>
<dbReference type="CDD" id="cd00038">
    <property type="entry name" value="CAP_ED"/>
    <property type="match status" value="3"/>
</dbReference>
<feature type="region of interest" description="Disordered" evidence="13">
    <location>
        <begin position="221"/>
        <end position="312"/>
    </location>
</feature>
<sequence>MPTPVLLILRSLLALPYRFLGYLSFTVTATVTFNYWSLLLIALLLILIGYLILRYRVLTTYSRLPAPTPTRKTVGVPFDLHPDTAFHDEGDRGNYPDELMGAFLSSIKIFGYLDRPVFHELARHLRTRKLKAGEVLFRSEDDVRDFFVVVDGTVQVFVKGAEEKDAELFTEGADSDDSTDDGSSTPVSTEWAGYHLLNEVRAGGTVSSLFNILSVFTEKTEVTPTSAATPGKLPRTPSHESNGSSTYQEVFPNLRRGDSPQGHSPPASQGPSPLRGSQQDIPHTGVATEPQGFNFEVPLSSQNDSSEQPQRPQLHRIFTADTYTRLHPNIATRAATDTTLAVIPAEAFQQLTEKFPKAAAHMVQVILTRFQRVTFMTLYRYLGLSKELLKIEKRVNEISGFGLPENLLSLADFQKLRNRANNIVRGLHDQSLSEAVLRTDKRRGHAADAPATLRPRRYSKHRERWVDDSDFEDGGGRAASTAGDPPRIAKPKNPKDLKGHLLDTNQDDLELKESIFACIAQIVGIFPRDDHHMGASGMGAGSATGFGHPPLASSSRAASTTLGGFLSRNRSYMDGQARSSPMSSNSDFDDTASTSSRVSLASSIASDTGASDLHVMFYERGATLIKEGERNAGLYFVIDGILEASVRSNPDPYLASTHDQQLDKHSRGNKDDNPGAHRRSLFLIKPGGLAGYLAAVTGYISFVSIRAKTDVYVGFLPKNVLDRYIERHPSVLLSLAKRLISQLSPLVFHIDAALGWDQANAGQILCREGDPSDCIYIVLNGRLRSIVERAKENDDQPPAFEILSEYGQGESVGEMEVLTDGRRPATVHAIRDTEIAVMPKTFFNALALRHPEITIAISRIVAARSRQSIKRSVLGSGSGAAGGGEAPTNNTWDPPRSVASAKNMVNVNMRTVAILPVNGLVPVADFARELHNAMELVGASVAVLNNGSVMDTLGKHAFSRIGRLKLMSWLADLEESHRMVIYVADGGVGSPWTQRCVRQADCVFLVGLGDEDPEIGDYERLLIGMKTTARKELVLVHSSRSCIPGSTATWLKNRVWVHAHHHVQMQLSAPRMLAEATRTNTVSNLRQHFSSYPHGAGGPTADRTLLSGGGLGSSTSSLTAKLQTLGSGANIKADPAPGHSPLHLHTGIRSDFARLARRLLSRSVGLVLGGGGARGISHIGIIRALEEAGIPVDMVGGTSIGSFVGGLYARDNDHVAVYGRAKMFAGRIVSKWRQILDLTYPVTAMFTGHEFNRSIWKCFKETQIEDCWLPYFAVTTNITHSRMEVHQTGYMWRYVRASMSLSGYLPPLCDNGNMLLDGGYLNNLPADLMRVQQGAHTIIAVDVGSVDDTSPVNYGDSLSGWWALAQRYVPILGPAMTRKYGQIPLMADIQSRLTYVSSVKQLEDAKALDGVYYLNPHVQMYGTLEFDKFSEIFDVGYRYGTGMVDKWRKDGTLRARFGVREGHGDGGWGRHARRASI</sequence>
<dbReference type="EC" id="3.1.1.5" evidence="3 12"/>
<feature type="compositionally biased region" description="Polar residues" evidence="13">
    <location>
        <begin position="266"/>
        <end position="281"/>
    </location>
</feature>
<feature type="short sequence motif" description="GXGXXG" evidence="11">
    <location>
        <begin position="1170"/>
        <end position="1175"/>
    </location>
</feature>
<feature type="domain" description="Cyclic nucleotide-binding" evidence="14">
    <location>
        <begin position="731"/>
        <end position="853"/>
    </location>
</feature>
<feature type="domain" description="Cyclic nucleotide-binding" evidence="14">
    <location>
        <begin position="618"/>
        <end position="725"/>
    </location>
</feature>
<reference evidence="16" key="1">
    <citation type="submission" date="2020-05" db="EMBL/GenBank/DDBJ databases">
        <title>Phylogenomic resolution of chytrid fungi.</title>
        <authorList>
            <person name="Stajich J.E."/>
            <person name="Amses K."/>
            <person name="Simmons R."/>
            <person name="Seto K."/>
            <person name="Myers J."/>
            <person name="Bonds A."/>
            <person name="Quandt C.A."/>
            <person name="Barry K."/>
            <person name="Liu P."/>
            <person name="Grigoriev I."/>
            <person name="Longcore J.E."/>
            <person name="James T.Y."/>
        </authorList>
    </citation>
    <scope>NUCLEOTIDE SEQUENCE</scope>
    <source>
        <strain evidence="16">JEL0379</strain>
    </source>
</reference>
<comment type="caution">
    <text evidence="16">The sequence shown here is derived from an EMBL/GenBank/DDBJ whole genome shotgun (WGS) entry which is preliminary data.</text>
</comment>
<evidence type="ECO:0000256" key="13">
    <source>
        <dbReference type="SAM" id="MobiDB-lite"/>
    </source>
</evidence>
<keyword evidence="9 11" id="KW-0443">Lipid metabolism</keyword>
<feature type="domain" description="PNPLA" evidence="15">
    <location>
        <begin position="1166"/>
        <end position="1330"/>
    </location>
</feature>
<keyword evidence="17" id="KW-1185">Reference proteome</keyword>
<feature type="compositionally biased region" description="Gly residues" evidence="13">
    <location>
        <begin position="876"/>
        <end position="885"/>
    </location>
</feature>
<keyword evidence="7 11" id="KW-0442">Lipid degradation</keyword>
<evidence type="ECO:0000256" key="5">
    <source>
        <dbReference type="ARBA" id="ARBA00022692"/>
    </source>
</evidence>
<evidence type="ECO:0000256" key="10">
    <source>
        <dbReference type="ARBA" id="ARBA00023136"/>
    </source>
</evidence>
<dbReference type="GO" id="GO:0004622">
    <property type="term" value="F:phosphatidylcholine lysophospholipase activity"/>
    <property type="evidence" value="ECO:0007669"/>
    <property type="project" value="UniProtKB-EC"/>
</dbReference>
<evidence type="ECO:0000313" key="17">
    <source>
        <dbReference type="Proteomes" id="UP001212152"/>
    </source>
</evidence>
<dbReference type="Pfam" id="PF01734">
    <property type="entry name" value="Patatin"/>
    <property type="match status" value="1"/>
</dbReference>
<gene>
    <name evidence="16" type="primary">NTE1</name>
    <name evidence="16" type="ORF">HDU87_002509</name>
</gene>
<feature type="compositionally biased region" description="Polar residues" evidence="13">
    <location>
        <begin position="577"/>
        <end position="586"/>
    </location>
</feature>
<dbReference type="InterPro" id="IPR002641">
    <property type="entry name" value="PNPLA_dom"/>
</dbReference>
<feature type="region of interest" description="Disordered" evidence="13">
    <location>
        <begin position="168"/>
        <end position="187"/>
    </location>
</feature>
<dbReference type="Proteomes" id="UP001212152">
    <property type="component" value="Unassembled WGS sequence"/>
</dbReference>
<evidence type="ECO:0000256" key="8">
    <source>
        <dbReference type="ARBA" id="ARBA00022989"/>
    </source>
</evidence>
<dbReference type="Pfam" id="PF00027">
    <property type="entry name" value="cNMP_binding"/>
    <property type="match status" value="1"/>
</dbReference>
<dbReference type="SUPFAM" id="SSF51206">
    <property type="entry name" value="cAMP-binding domain-like"/>
    <property type="match status" value="3"/>
</dbReference>
<comment type="catalytic activity">
    <reaction evidence="12">
        <text>a 1-acyl-sn-glycero-3-phosphocholine + H2O = sn-glycerol 3-phosphocholine + a fatty acid + H(+)</text>
        <dbReference type="Rhea" id="RHEA:15177"/>
        <dbReference type="ChEBI" id="CHEBI:15377"/>
        <dbReference type="ChEBI" id="CHEBI:15378"/>
        <dbReference type="ChEBI" id="CHEBI:16870"/>
        <dbReference type="ChEBI" id="CHEBI:28868"/>
        <dbReference type="ChEBI" id="CHEBI:58168"/>
        <dbReference type="EC" id="3.1.1.5"/>
    </reaction>
</comment>
<dbReference type="PROSITE" id="PS51635">
    <property type="entry name" value="PNPLA"/>
    <property type="match status" value="1"/>
</dbReference>
<proteinExistence type="inferred from homology"/>
<keyword evidence="8 12" id="KW-1133">Transmembrane helix</keyword>
<dbReference type="SMART" id="SM00100">
    <property type="entry name" value="cNMP"/>
    <property type="match status" value="3"/>
</dbReference>
<feature type="compositionally biased region" description="Polar residues" evidence="13">
    <location>
        <begin position="299"/>
        <end position="311"/>
    </location>
</feature>
<evidence type="ECO:0000256" key="1">
    <source>
        <dbReference type="ARBA" id="ARBA00004370"/>
    </source>
</evidence>
<evidence type="ECO:0000256" key="9">
    <source>
        <dbReference type="ARBA" id="ARBA00023098"/>
    </source>
</evidence>
<dbReference type="PROSITE" id="PS01237">
    <property type="entry name" value="UPF0028"/>
    <property type="match status" value="1"/>
</dbReference>
<dbReference type="PANTHER" id="PTHR14226">
    <property type="entry name" value="NEUROPATHY TARGET ESTERASE/SWISS CHEESE D.MELANOGASTER"/>
    <property type="match status" value="1"/>
</dbReference>
<dbReference type="Pfam" id="PF24179">
    <property type="entry name" value="NTE_Ploop"/>
    <property type="match status" value="1"/>
</dbReference>
<feature type="region of interest" description="Disordered" evidence="13">
    <location>
        <begin position="652"/>
        <end position="674"/>
    </location>
</feature>
<evidence type="ECO:0000259" key="14">
    <source>
        <dbReference type="PROSITE" id="PS50042"/>
    </source>
</evidence>
<dbReference type="GO" id="GO:0016042">
    <property type="term" value="P:lipid catabolic process"/>
    <property type="evidence" value="ECO:0007669"/>
    <property type="project" value="UniProtKB-UniRule"/>
</dbReference>
<dbReference type="InterPro" id="IPR000595">
    <property type="entry name" value="cNMP-bd_dom"/>
</dbReference>
<comment type="function">
    <text evidence="12">Intracellular phospholipase B that catalyzes the double deacylation of phosphatidylcholine (PC) to glycerophosphocholine (GroPCho). Plays an important role in membrane lipid homeostasis.</text>
</comment>
<dbReference type="InterPro" id="IPR016035">
    <property type="entry name" value="Acyl_Trfase/lysoPLipase"/>
</dbReference>
<feature type="active site" description="Proton acceptor" evidence="11">
    <location>
        <position position="1317"/>
    </location>
</feature>
<dbReference type="InterPro" id="IPR001423">
    <property type="entry name" value="LysoPLipase_patatin_CS"/>
</dbReference>
<evidence type="ECO:0000256" key="6">
    <source>
        <dbReference type="ARBA" id="ARBA00022801"/>
    </source>
</evidence>
<protein>
    <recommendedName>
        <fullName evidence="4 12">Lysophospholipase NTE1</fullName>
        <ecNumber evidence="3 12">3.1.1.5</ecNumber>
    </recommendedName>
    <alternativeName>
        <fullName evidence="12">Intracellular phospholipase B</fullName>
    </alternativeName>
</protein>
<dbReference type="SUPFAM" id="SSF52151">
    <property type="entry name" value="FabD/lysophospholipase-like"/>
    <property type="match status" value="1"/>
</dbReference>
<feature type="short sequence motif" description="DGA/G" evidence="11">
    <location>
        <begin position="1317"/>
        <end position="1319"/>
    </location>
</feature>
<feature type="short sequence motif" description="GXSXG" evidence="11">
    <location>
        <begin position="1197"/>
        <end position="1201"/>
    </location>
</feature>
<accession>A0AAD5TR90</accession>
<feature type="region of interest" description="Disordered" evidence="13">
    <location>
        <begin position="571"/>
        <end position="592"/>
    </location>
</feature>
<dbReference type="Gene3D" id="3.40.1090.10">
    <property type="entry name" value="Cytosolic phospholipase A2 catalytic domain"/>
    <property type="match status" value="1"/>
</dbReference>
<evidence type="ECO:0000256" key="2">
    <source>
        <dbReference type="ARBA" id="ARBA00006636"/>
    </source>
</evidence>
<feature type="compositionally biased region" description="Polar residues" evidence="13">
    <location>
        <begin position="239"/>
        <end position="248"/>
    </location>
</feature>
<dbReference type="InterPro" id="IPR018490">
    <property type="entry name" value="cNMP-bd_dom_sf"/>
</dbReference>
<feature type="transmembrane region" description="Helical" evidence="12">
    <location>
        <begin position="7"/>
        <end position="27"/>
    </location>
</feature>
<evidence type="ECO:0000256" key="12">
    <source>
        <dbReference type="RuleBase" id="RU362043"/>
    </source>
</evidence>
<name>A0AAD5TR90_9FUNG</name>
<dbReference type="GO" id="GO:0046470">
    <property type="term" value="P:phosphatidylcholine metabolic process"/>
    <property type="evidence" value="ECO:0007669"/>
    <property type="project" value="InterPro"/>
</dbReference>
<keyword evidence="10 12" id="KW-0472">Membrane</keyword>
<comment type="subcellular location">
    <subcellularLocation>
        <location evidence="12">Endoplasmic reticulum membrane</location>
    </subcellularLocation>
    <subcellularLocation>
        <location evidence="1">Membrane</location>
    </subcellularLocation>
</comment>
<dbReference type="GO" id="GO:0005789">
    <property type="term" value="C:endoplasmic reticulum membrane"/>
    <property type="evidence" value="ECO:0007669"/>
    <property type="project" value="UniProtKB-SubCell"/>
</dbReference>
<feature type="transmembrane region" description="Helical" evidence="12">
    <location>
        <begin position="33"/>
        <end position="53"/>
    </location>
</feature>
<evidence type="ECO:0000256" key="11">
    <source>
        <dbReference type="PROSITE-ProRule" id="PRU01161"/>
    </source>
</evidence>
<keyword evidence="6 11" id="KW-0378">Hydrolase</keyword>
<evidence type="ECO:0000259" key="15">
    <source>
        <dbReference type="PROSITE" id="PS51635"/>
    </source>
</evidence>
<dbReference type="InterPro" id="IPR050301">
    <property type="entry name" value="NTE"/>
</dbReference>
<evidence type="ECO:0000313" key="16">
    <source>
        <dbReference type="EMBL" id="KAJ3184944.1"/>
    </source>
</evidence>
<organism evidence="16 17">
    <name type="scientific">Geranomyces variabilis</name>
    <dbReference type="NCBI Taxonomy" id="109894"/>
    <lineage>
        <taxon>Eukaryota</taxon>
        <taxon>Fungi</taxon>
        <taxon>Fungi incertae sedis</taxon>
        <taxon>Chytridiomycota</taxon>
        <taxon>Chytridiomycota incertae sedis</taxon>
        <taxon>Chytridiomycetes</taxon>
        <taxon>Spizellomycetales</taxon>
        <taxon>Powellomycetaceae</taxon>
        <taxon>Geranomyces</taxon>
    </lineage>
</organism>
<evidence type="ECO:0000256" key="3">
    <source>
        <dbReference type="ARBA" id="ARBA00013274"/>
    </source>
</evidence>
<evidence type="ECO:0000256" key="7">
    <source>
        <dbReference type="ARBA" id="ARBA00022963"/>
    </source>
</evidence>
<feature type="compositionally biased region" description="Basic and acidic residues" evidence="13">
    <location>
        <begin position="660"/>
        <end position="674"/>
    </location>
</feature>
<evidence type="ECO:0000256" key="4">
    <source>
        <dbReference type="ARBA" id="ARBA00018317"/>
    </source>
</evidence>
<dbReference type="Gene3D" id="2.60.120.10">
    <property type="entry name" value="Jelly Rolls"/>
    <property type="match status" value="4"/>
</dbReference>
<feature type="domain" description="Cyclic nucleotide-binding" evidence="14">
    <location>
        <begin position="109"/>
        <end position="168"/>
    </location>
</feature>
<dbReference type="InterPro" id="IPR056556">
    <property type="entry name" value="NTE1_P-loop_dom"/>
</dbReference>
<feature type="region of interest" description="Disordered" evidence="13">
    <location>
        <begin position="464"/>
        <end position="501"/>
    </location>
</feature>
<dbReference type="PROSITE" id="PS50042">
    <property type="entry name" value="CNMP_BINDING_3"/>
    <property type="match status" value="3"/>
</dbReference>
<feature type="active site" description="Nucleophile" evidence="11">
    <location>
        <position position="1199"/>
    </location>
</feature>
<feature type="region of interest" description="Disordered" evidence="13">
    <location>
        <begin position="873"/>
        <end position="897"/>
    </location>
</feature>
<keyword evidence="12" id="KW-0256">Endoplasmic reticulum</keyword>
<dbReference type="PANTHER" id="PTHR14226:SF29">
    <property type="entry name" value="NEUROPATHY TARGET ESTERASE SWS"/>
    <property type="match status" value="1"/>
</dbReference>
<dbReference type="EMBL" id="JADGJQ010000002">
    <property type="protein sequence ID" value="KAJ3184944.1"/>
    <property type="molecule type" value="Genomic_DNA"/>
</dbReference>